<dbReference type="OrthoDB" id="1031347at2"/>
<organism evidence="2 3">
    <name type="scientific">Pedobacter duraquae</name>
    <dbReference type="NCBI Taxonomy" id="425511"/>
    <lineage>
        <taxon>Bacteria</taxon>
        <taxon>Pseudomonadati</taxon>
        <taxon>Bacteroidota</taxon>
        <taxon>Sphingobacteriia</taxon>
        <taxon>Sphingobacteriales</taxon>
        <taxon>Sphingobacteriaceae</taxon>
        <taxon>Pedobacter</taxon>
    </lineage>
</organism>
<evidence type="ECO:0000256" key="1">
    <source>
        <dbReference type="SAM" id="MobiDB-lite"/>
    </source>
</evidence>
<evidence type="ECO:0000313" key="3">
    <source>
        <dbReference type="Proteomes" id="UP000295499"/>
    </source>
</evidence>
<name>A0A4R6IIS4_9SPHI</name>
<evidence type="ECO:0008006" key="4">
    <source>
        <dbReference type="Google" id="ProtNLM"/>
    </source>
</evidence>
<protein>
    <recommendedName>
        <fullName evidence="4">Tail protein</fullName>
    </recommendedName>
</protein>
<dbReference type="Proteomes" id="UP000295499">
    <property type="component" value="Unassembled WGS sequence"/>
</dbReference>
<gene>
    <name evidence="2" type="ORF">CLV32_2988</name>
</gene>
<feature type="compositionally biased region" description="Polar residues" evidence="1">
    <location>
        <begin position="650"/>
        <end position="663"/>
    </location>
</feature>
<dbReference type="EMBL" id="SNWM01000003">
    <property type="protein sequence ID" value="TDO21880.1"/>
    <property type="molecule type" value="Genomic_DNA"/>
</dbReference>
<evidence type="ECO:0000313" key="2">
    <source>
        <dbReference type="EMBL" id="TDO21880.1"/>
    </source>
</evidence>
<reference evidence="2 3" key="1">
    <citation type="submission" date="2019-03" db="EMBL/GenBank/DDBJ databases">
        <title>Genomic Encyclopedia of Archaeal and Bacterial Type Strains, Phase II (KMG-II): from individual species to whole genera.</title>
        <authorList>
            <person name="Goeker M."/>
        </authorList>
    </citation>
    <scope>NUCLEOTIDE SEQUENCE [LARGE SCALE GENOMIC DNA]</scope>
    <source>
        <strain evidence="2 3">DSM 19034</strain>
    </source>
</reference>
<proteinExistence type="predicted"/>
<keyword evidence="3" id="KW-1185">Reference proteome</keyword>
<comment type="caution">
    <text evidence="2">The sequence shown here is derived from an EMBL/GenBank/DDBJ whole genome shotgun (WGS) entry which is preliminary data.</text>
</comment>
<accession>A0A4R6IIS4</accession>
<dbReference type="RefSeq" id="WP_133556735.1">
    <property type="nucleotide sequence ID" value="NZ_SNWM01000003.1"/>
</dbReference>
<feature type="region of interest" description="Disordered" evidence="1">
    <location>
        <begin position="650"/>
        <end position="671"/>
    </location>
</feature>
<sequence>MGYNVKYRLDFCNFYGNKCRIDILKKDYIGQIIPYSAGAEPLEITVVNEADEKFTQITGSEAKISILTSDTFSLQSFYSEDEQAHQVRYYTLKLDTDAYTDSLRWAGYLLPDSANEPFMVAPFESTLQAKDVLGTLKTVPFAGIGGILIQKVDSLKNILAFCLGKTGLDLDFWTGVNTYETNMPSGLADDPLALTFIDTNRYIDTNGKPYSCFDVLQDICNNFSANLKQSNGAWWFVDITQLSKANYNARRYNAAGEYVSRATIANNKLAGLGKELELVGRDHNTYNILALKSVTTYYQYGYLSNKLANGSFDEIWTDSVHASPFKHWTVSNGLAVGRGQKSVTLPTGTILIDDYYAKIANKDLSKRLVSEPISILKTNTFGVSIDLVLVGDLNVPKSGLPVDNIFALELYADGKPKHTWNGSSWTTEDLTFYSRNQWSKGTDVNKTINFSVAQTPHDGSIVFSIIGAYVAEATFGYPIIPMYFDNVNIQADENKYYKSPIGNVTELTQSGAYSSIPDPTVLLFGDDINRERTSWMRLSDGSPTQLWYRFGKTEALKLQFIAAKNKLNQHQKTSILFEGSIMGVFSPMDTINIQMIDAKFFMIGGTFRAKAATAIVKLAQLFTTELTDSEITSRSFEDFGDFKDKEGNALGSSSGITVPPSNGNGTGGGAVDPNSFIKNQSVVQEGAQLNIATGQFNDALTIPGAASVTPSARQIYLDGADGYVKISGSKLKAGSADDSVKWANHLFADYINQALRTTDDVVFNSISKNYVSGFTGSGYKINADGSAEFDSLTVRKDLNINVLNVREITGNGGSVAITNVAKLFKVTDMGSYWKCEINTDDGTIAVQLRANDIVRCQRWDGKGLKYYTAAVSSITTGSFNLTKSSKTGSGIPSAGDSVFQFGNTTDTARQGLIYLTNSDEGAPYIDILDGVTSESLTGKTKVRLGKLSGITDADLGTLDGYGIYAERAFIKGKIVVTGGNAETLAGSQAKANAAQSAAIATASTDAQNKANNAQSNAISSSNSFASTAANNAQSTAITSANAYAASIAQSKADAAQTNAVATASSDAQAKANAAYGNAVAASNAYAVTVANSASSAAQIAAAADASNKANAAYSNAVGAANTAYNNLTSQLRGMAYRDVAAAGGIVTIDNGSVVAFTVDVAYLRANVINAGYIESQIANLGGWSISAAGISSNYYGDLTQFKQIVLNKDGEINMSAYSYGYKYDYNTGTWVSDPFNGQLIASVINPKGINVKSDNYEVATFRQMNNDGRIALLAEAPPSSIAARLIGKTQIFNLPNRDYPNDARYFRNVQLAWQNYEGLEYIVFADITPFYYP</sequence>